<dbReference type="EMBL" id="OC957666">
    <property type="protein sequence ID" value="CAD7665037.1"/>
    <property type="molecule type" value="Genomic_DNA"/>
</dbReference>
<gene>
    <name evidence="2" type="ORF">ONB1V03_LOCUS21595</name>
</gene>
<dbReference type="GO" id="GO:0033617">
    <property type="term" value="P:mitochondrial respiratory chain complex IV assembly"/>
    <property type="evidence" value="ECO:0007669"/>
    <property type="project" value="InterPro"/>
</dbReference>
<keyword evidence="3" id="KW-1185">Reference proteome</keyword>
<evidence type="ECO:0000313" key="2">
    <source>
        <dbReference type="EMBL" id="CAD7665037.1"/>
    </source>
</evidence>
<feature type="region of interest" description="Disordered" evidence="1">
    <location>
        <begin position="1"/>
        <end position="28"/>
    </location>
</feature>
<dbReference type="InterPro" id="IPR039870">
    <property type="entry name" value="Coa4-like"/>
</dbReference>
<organism evidence="2">
    <name type="scientific">Oppiella nova</name>
    <dbReference type="NCBI Taxonomy" id="334625"/>
    <lineage>
        <taxon>Eukaryota</taxon>
        <taxon>Metazoa</taxon>
        <taxon>Ecdysozoa</taxon>
        <taxon>Arthropoda</taxon>
        <taxon>Chelicerata</taxon>
        <taxon>Arachnida</taxon>
        <taxon>Acari</taxon>
        <taxon>Acariformes</taxon>
        <taxon>Sarcoptiformes</taxon>
        <taxon>Oribatida</taxon>
        <taxon>Brachypylina</taxon>
        <taxon>Oppioidea</taxon>
        <taxon>Oppiidae</taxon>
        <taxon>Oppiella</taxon>
    </lineage>
</organism>
<evidence type="ECO:0000256" key="1">
    <source>
        <dbReference type="SAM" id="MobiDB-lite"/>
    </source>
</evidence>
<dbReference type="EMBL" id="CAJPVJ010042841">
    <property type="protein sequence ID" value="CAG2182174.1"/>
    <property type="molecule type" value="Genomic_DNA"/>
</dbReference>
<protein>
    <submittedName>
        <fullName evidence="2">Uncharacterized protein</fullName>
    </submittedName>
</protein>
<accession>A0A7R9MRU2</accession>
<dbReference type="GO" id="GO:0005758">
    <property type="term" value="C:mitochondrial intermembrane space"/>
    <property type="evidence" value="ECO:0007669"/>
    <property type="project" value="InterPro"/>
</dbReference>
<dbReference type="AlphaFoldDB" id="A0A7R9MRU2"/>
<dbReference type="PANTHER" id="PTHR13639:SF2">
    <property type="entry name" value="CYTOCHROME C OXIDASE ASSEMBLY FACTOR 4 HOMOLOG, MITOCHONDRIAL"/>
    <property type="match status" value="1"/>
</dbReference>
<name>A0A7R9MRU2_9ACAR</name>
<sequence>MSGQGYHNYERPVRTSSGDDEEEDPLETMLNRTGCKELHYSLQTRASIPLTTQDCMAEHRDWRRCQDLVQKFKDCMIAYEKTKQHHKTNSDK</sequence>
<proteinExistence type="predicted"/>
<reference evidence="2" key="1">
    <citation type="submission" date="2020-11" db="EMBL/GenBank/DDBJ databases">
        <authorList>
            <person name="Tran Van P."/>
        </authorList>
    </citation>
    <scope>NUCLEOTIDE SEQUENCE</scope>
</reference>
<dbReference type="PANTHER" id="PTHR13639">
    <property type="entry name" value="CYTOCHROME C OXIDASE ASSEMBLY FACTOR 4 HOMOLOG, MITOCHONDRIAL"/>
    <property type="match status" value="1"/>
</dbReference>
<evidence type="ECO:0000313" key="3">
    <source>
        <dbReference type="Proteomes" id="UP000728032"/>
    </source>
</evidence>
<dbReference type="Proteomes" id="UP000728032">
    <property type="component" value="Unassembled WGS sequence"/>
</dbReference>
<feature type="non-terminal residue" evidence="2">
    <location>
        <position position="1"/>
    </location>
</feature>
<dbReference type="OrthoDB" id="5586401at2759"/>